<dbReference type="CDD" id="cd03808">
    <property type="entry name" value="GT4_CapM-like"/>
    <property type="match status" value="1"/>
</dbReference>
<protein>
    <submittedName>
        <fullName evidence="3">Capsular polysaccharide biosynthesis protein</fullName>
        <ecNumber evidence="3">2.4.-.-</ecNumber>
    </submittedName>
</protein>
<evidence type="ECO:0000313" key="3">
    <source>
        <dbReference type="EMBL" id="CUO64684.1"/>
    </source>
</evidence>
<reference evidence="3 4" key="1">
    <citation type="submission" date="2015-09" db="EMBL/GenBank/DDBJ databases">
        <authorList>
            <consortium name="Pathogen Informatics"/>
        </authorList>
    </citation>
    <scope>NUCLEOTIDE SEQUENCE [LARGE SCALE GENOMIC DNA]</scope>
    <source>
        <strain evidence="3 4">2789STDY5834856</strain>
    </source>
</reference>
<evidence type="ECO:0000259" key="1">
    <source>
        <dbReference type="Pfam" id="PF00534"/>
    </source>
</evidence>
<name>A0A174GQ16_9CLOT</name>
<dbReference type="GO" id="GO:0016757">
    <property type="term" value="F:glycosyltransferase activity"/>
    <property type="evidence" value="ECO:0007669"/>
    <property type="project" value="UniProtKB-KW"/>
</dbReference>
<dbReference type="OrthoDB" id="9806653at2"/>
<dbReference type="InterPro" id="IPR001296">
    <property type="entry name" value="Glyco_trans_1"/>
</dbReference>
<gene>
    <name evidence="3" type="primary">cotSA_1</name>
    <name evidence="3" type="ORF">ERS852471_01959</name>
</gene>
<evidence type="ECO:0000259" key="2">
    <source>
        <dbReference type="Pfam" id="PF13477"/>
    </source>
</evidence>
<feature type="domain" description="Glycosyltransferase subfamily 4-like N-terminal" evidence="2">
    <location>
        <begin position="3"/>
        <end position="146"/>
    </location>
</feature>
<dbReference type="PANTHER" id="PTHR12526">
    <property type="entry name" value="GLYCOSYLTRANSFERASE"/>
    <property type="match status" value="1"/>
</dbReference>
<dbReference type="PANTHER" id="PTHR12526:SF630">
    <property type="entry name" value="GLYCOSYLTRANSFERASE"/>
    <property type="match status" value="1"/>
</dbReference>
<dbReference type="AlphaFoldDB" id="A0A174GQ16"/>
<evidence type="ECO:0000313" key="4">
    <source>
        <dbReference type="Proteomes" id="UP000095594"/>
    </source>
</evidence>
<dbReference type="EMBL" id="CYZX01000012">
    <property type="protein sequence ID" value="CUO64684.1"/>
    <property type="molecule type" value="Genomic_DNA"/>
</dbReference>
<sequence length="369" mass="43038">MKKILYVTTVSSTINVFLVPHIKMLIDKGNRVDIACNLDQEVSKELLDYGVKLHKIDFSRNPISTNNIKAYKQILEFQKLEKYDVVNVHTPIASFVTRLALRDENVRIIYTCHGFHFYKGAPLLNWILYYPMERVASRWTDTIVTINTEDKERAEKFKLRNDGQVELMHGVGIDPKEYELIEFDKERYRKELGLKHDDFVILMIAELNKNKNHMQLINAMSLLKYKYPKIKVLCAGKGPLKEKLENKIKDLGLDKNIEFLGFRSDIKKLLNISDCITLFSLREGLGKCLLEGMIAGKPLIATDTRGPRELIENNKNGYLVQVRDYKKTAEYIENIYLDEIKRKNFSKNSLDKINQYCLENVLREVEEYC</sequence>
<proteinExistence type="predicted"/>
<accession>A0A174GQ16</accession>
<dbReference type="Pfam" id="PF00534">
    <property type="entry name" value="Glycos_transf_1"/>
    <property type="match status" value="1"/>
</dbReference>
<feature type="domain" description="Glycosyl transferase family 1" evidence="1">
    <location>
        <begin position="184"/>
        <end position="349"/>
    </location>
</feature>
<dbReference type="EC" id="2.4.-.-" evidence="3"/>
<organism evidence="3 4">
    <name type="scientific">Clostridium disporicum</name>
    <dbReference type="NCBI Taxonomy" id="84024"/>
    <lineage>
        <taxon>Bacteria</taxon>
        <taxon>Bacillati</taxon>
        <taxon>Bacillota</taxon>
        <taxon>Clostridia</taxon>
        <taxon>Eubacteriales</taxon>
        <taxon>Clostridiaceae</taxon>
        <taxon>Clostridium</taxon>
    </lineage>
</organism>
<keyword evidence="3" id="KW-0328">Glycosyltransferase</keyword>
<dbReference type="Pfam" id="PF13477">
    <property type="entry name" value="Glyco_trans_4_2"/>
    <property type="match status" value="1"/>
</dbReference>
<dbReference type="InterPro" id="IPR028098">
    <property type="entry name" value="Glyco_trans_4-like_N"/>
</dbReference>
<dbReference type="SUPFAM" id="SSF53756">
    <property type="entry name" value="UDP-Glycosyltransferase/glycogen phosphorylase"/>
    <property type="match status" value="1"/>
</dbReference>
<dbReference type="RefSeq" id="WP_070205682.1">
    <property type="nucleotide sequence ID" value="NZ_CABIXQ010000012.1"/>
</dbReference>
<dbReference type="Gene3D" id="3.40.50.2000">
    <property type="entry name" value="Glycogen Phosphorylase B"/>
    <property type="match status" value="2"/>
</dbReference>
<dbReference type="Proteomes" id="UP000095594">
    <property type="component" value="Unassembled WGS sequence"/>
</dbReference>
<keyword evidence="3" id="KW-0808">Transferase</keyword>